<dbReference type="EMBL" id="JBAHYK010000833">
    <property type="protein sequence ID" value="KAL0571040.1"/>
    <property type="molecule type" value="Genomic_DNA"/>
</dbReference>
<accession>A0ABR3F711</accession>
<dbReference type="Proteomes" id="UP001465976">
    <property type="component" value="Unassembled WGS sequence"/>
</dbReference>
<evidence type="ECO:0000313" key="2">
    <source>
        <dbReference type="Proteomes" id="UP001465976"/>
    </source>
</evidence>
<proteinExistence type="predicted"/>
<organism evidence="1 2">
    <name type="scientific">Marasmius crinis-equi</name>
    <dbReference type="NCBI Taxonomy" id="585013"/>
    <lineage>
        <taxon>Eukaryota</taxon>
        <taxon>Fungi</taxon>
        <taxon>Dikarya</taxon>
        <taxon>Basidiomycota</taxon>
        <taxon>Agaricomycotina</taxon>
        <taxon>Agaricomycetes</taxon>
        <taxon>Agaricomycetidae</taxon>
        <taxon>Agaricales</taxon>
        <taxon>Marasmiineae</taxon>
        <taxon>Marasmiaceae</taxon>
        <taxon>Marasmius</taxon>
    </lineage>
</organism>
<gene>
    <name evidence="1" type="ORF">V5O48_010919</name>
</gene>
<reference evidence="1 2" key="1">
    <citation type="submission" date="2024-02" db="EMBL/GenBank/DDBJ databases">
        <title>A draft genome for the cacao thread blight pathogen Marasmius crinis-equi.</title>
        <authorList>
            <person name="Cohen S.P."/>
            <person name="Baruah I.K."/>
            <person name="Amoako-Attah I."/>
            <person name="Bukari Y."/>
            <person name="Meinhardt L.W."/>
            <person name="Bailey B.A."/>
        </authorList>
    </citation>
    <scope>NUCLEOTIDE SEQUENCE [LARGE SCALE GENOMIC DNA]</scope>
    <source>
        <strain evidence="1 2">GH-76</strain>
    </source>
</reference>
<protein>
    <recommendedName>
        <fullName evidence="3">F-box domain-containing protein</fullName>
    </recommendedName>
</protein>
<sequence length="411" mass="46289">MEPRSIPFLDADSEPEAVQKACAGFTRTLAGFSTRWKALSVHALPLWVMRPFESLEAKDLPLLERIYVTGTLIRQVHQTVRTPPPLLPVIERSLALHTLHIEIRQNFDFDLVSLVWGRLKVLHITFADPMNGVVVLQSLSRLCPSLEECSLDFLVSIDTVTSSPSPVEWPHLRELEFRLSAPNGRSLYNFDIHKMLESITTPALTSLRVDIWGTGYHDAPIELDLPFHNLIVRSRCELESLVMLTDVGTTFSNTLHLLSSLTSLTLSMFADIPDYLTNPRTVFHYQMAMDALMALGEDLVCPRLTRLHFVACHPATASSFLDLVRTRVREQSVSLAIFKAAFTLSSEGDDQVLTSVLKEAKPEGLGVRFKWEFWMNRQHGSEKLILPEDGSEVRHYPAFAINSGQDSRTLS</sequence>
<evidence type="ECO:0000313" key="1">
    <source>
        <dbReference type="EMBL" id="KAL0571040.1"/>
    </source>
</evidence>
<evidence type="ECO:0008006" key="3">
    <source>
        <dbReference type="Google" id="ProtNLM"/>
    </source>
</evidence>
<name>A0ABR3F711_9AGAR</name>
<keyword evidence="2" id="KW-1185">Reference proteome</keyword>
<comment type="caution">
    <text evidence="1">The sequence shown here is derived from an EMBL/GenBank/DDBJ whole genome shotgun (WGS) entry which is preliminary data.</text>
</comment>